<evidence type="ECO:0000313" key="1">
    <source>
        <dbReference type="EMBL" id="CAF4348060.1"/>
    </source>
</evidence>
<dbReference type="Proteomes" id="UP000663842">
    <property type="component" value="Unassembled WGS sequence"/>
</dbReference>
<name>A0A820L1P4_9BILA</name>
<protein>
    <submittedName>
        <fullName evidence="1">Uncharacterized protein</fullName>
    </submittedName>
</protein>
<gene>
    <name evidence="1" type="ORF">UXM345_LOCUS35862</name>
</gene>
<sequence length="133" mass="15583">MYLFLYWAIRDDLDNNLRTLSLGLLEVSFSWIIQLVATTPCLIKLKLTGLVDADGFVVNQRWIHRFESTPRLLRIFVNVSLEQSKELYHCEKIQAPLCALNLNLVCNGDDNDCNLYYGEVNRWWNLRGMLMKQ</sequence>
<reference evidence="1" key="1">
    <citation type="submission" date="2021-02" db="EMBL/GenBank/DDBJ databases">
        <authorList>
            <person name="Nowell W R."/>
        </authorList>
    </citation>
    <scope>NUCLEOTIDE SEQUENCE</scope>
</reference>
<dbReference type="AlphaFoldDB" id="A0A820L1P4"/>
<evidence type="ECO:0000313" key="2">
    <source>
        <dbReference type="Proteomes" id="UP000663842"/>
    </source>
</evidence>
<comment type="caution">
    <text evidence="1">The sequence shown here is derived from an EMBL/GenBank/DDBJ whole genome shotgun (WGS) entry which is preliminary data.</text>
</comment>
<dbReference type="EMBL" id="CAJOBF010015512">
    <property type="protein sequence ID" value="CAF4348060.1"/>
    <property type="molecule type" value="Genomic_DNA"/>
</dbReference>
<accession>A0A820L1P4</accession>
<organism evidence="1 2">
    <name type="scientific">Rotaria magnacalcarata</name>
    <dbReference type="NCBI Taxonomy" id="392030"/>
    <lineage>
        <taxon>Eukaryota</taxon>
        <taxon>Metazoa</taxon>
        <taxon>Spiralia</taxon>
        <taxon>Gnathifera</taxon>
        <taxon>Rotifera</taxon>
        <taxon>Eurotatoria</taxon>
        <taxon>Bdelloidea</taxon>
        <taxon>Philodinida</taxon>
        <taxon>Philodinidae</taxon>
        <taxon>Rotaria</taxon>
    </lineage>
</organism>
<proteinExistence type="predicted"/>